<dbReference type="SUPFAM" id="SSF55785">
    <property type="entry name" value="PYP-like sensor domain (PAS domain)"/>
    <property type="match status" value="1"/>
</dbReference>
<dbReference type="SMART" id="SM00421">
    <property type="entry name" value="HTH_LUXR"/>
    <property type="match status" value="1"/>
</dbReference>
<gene>
    <name evidence="6" type="ORF">J7I43_12280</name>
</gene>
<keyword evidence="7" id="KW-1185">Reference proteome</keyword>
<feature type="domain" description="PAS" evidence="5">
    <location>
        <begin position="1"/>
        <end position="52"/>
    </location>
</feature>
<dbReference type="Gene3D" id="3.30.450.20">
    <property type="entry name" value="PAS domain"/>
    <property type="match status" value="1"/>
</dbReference>
<dbReference type="InterPro" id="IPR036388">
    <property type="entry name" value="WH-like_DNA-bd_sf"/>
</dbReference>
<dbReference type="InterPro" id="IPR016032">
    <property type="entry name" value="Sig_transdc_resp-reg_C-effctor"/>
</dbReference>
<evidence type="ECO:0000256" key="3">
    <source>
        <dbReference type="ARBA" id="ARBA00023163"/>
    </source>
</evidence>
<organism evidence="6 7">
    <name type="scientific">Chitinophaga chungangae</name>
    <dbReference type="NCBI Taxonomy" id="2821488"/>
    <lineage>
        <taxon>Bacteria</taxon>
        <taxon>Pseudomonadati</taxon>
        <taxon>Bacteroidota</taxon>
        <taxon>Chitinophagia</taxon>
        <taxon>Chitinophagales</taxon>
        <taxon>Chitinophagaceae</taxon>
        <taxon>Chitinophaga</taxon>
    </lineage>
</organism>
<evidence type="ECO:0000259" key="5">
    <source>
        <dbReference type="PROSITE" id="PS50112"/>
    </source>
</evidence>
<accession>A0ABS3YE81</accession>
<sequence length="203" mass="23000">MSLSHMSASVKQIYGLSPETITFNDILARIHPDDVSYVAQTEAYILDLIRNQLFTPDNIFSYKSCYCFRMKVADGSYKLFMHQGMQLTLDKHNGIAKALNIHTDISHFTNINNYKLSIIGLHGMPSYTDIDIYQPPRLGNPLYTKRETEILKLIAAGFTNRQIAEKLSIAFDTVKNHRRNILTKAGVTNTGQLIKKCMLQGVI</sequence>
<protein>
    <recommendedName>
        <fullName evidence="8">Regulatory LuxR family protein</fullName>
    </recommendedName>
</protein>
<dbReference type="EMBL" id="JAGHKP010000002">
    <property type="protein sequence ID" value="MBO9152996.1"/>
    <property type="molecule type" value="Genomic_DNA"/>
</dbReference>
<keyword evidence="1" id="KW-0805">Transcription regulation</keyword>
<evidence type="ECO:0000256" key="1">
    <source>
        <dbReference type="ARBA" id="ARBA00023015"/>
    </source>
</evidence>
<dbReference type="InterPro" id="IPR000014">
    <property type="entry name" value="PAS"/>
</dbReference>
<comment type="caution">
    <text evidence="6">The sequence shown here is derived from an EMBL/GenBank/DDBJ whole genome shotgun (WGS) entry which is preliminary data.</text>
</comment>
<feature type="domain" description="HTH luxR-type" evidence="4">
    <location>
        <begin position="136"/>
        <end position="201"/>
    </location>
</feature>
<dbReference type="PROSITE" id="PS00622">
    <property type="entry name" value="HTH_LUXR_1"/>
    <property type="match status" value="1"/>
</dbReference>
<evidence type="ECO:0000256" key="2">
    <source>
        <dbReference type="ARBA" id="ARBA00023125"/>
    </source>
</evidence>
<dbReference type="InterPro" id="IPR000792">
    <property type="entry name" value="Tscrpt_reg_LuxR_C"/>
</dbReference>
<dbReference type="CDD" id="cd06170">
    <property type="entry name" value="LuxR_C_like"/>
    <property type="match status" value="1"/>
</dbReference>
<name>A0ABS3YE81_9BACT</name>
<proteinExistence type="predicted"/>
<evidence type="ECO:0000313" key="7">
    <source>
        <dbReference type="Proteomes" id="UP000679126"/>
    </source>
</evidence>
<reference evidence="7" key="1">
    <citation type="submission" date="2021-03" db="EMBL/GenBank/DDBJ databases">
        <title>Assistant Professor.</title>
        <authorList>
            <person name="Huq M.A."/>
        </authorList>
    </citation>
    <scope>NUCLEOTIDE SEQUENCE [LARGE SCALE GENOMIC DNA]</scope>
    <source>
        <strain evidence="7">MAH-28</strain>
    </source>
</reference>
<dbReference type="Gene3D" id="1.10.10.10">
    <property type="entry name" value="Winged helix-like DNA-binding domain superfamily/Winged helix DNA-binding domain"/>
    <property type="match status" value="1"/>
</dbReference>
<evidence type="ECO:0008006" key="8">
    <source>
        <dbReference type="Google" id="ProtNLM"/>
    </source>
</evidence>
<dbReference type="PRINTS" id="PR00038">
    <property type="entry name" value="HTHLUXR"/>
</dbReference>
<dbReference type="PANTHER" id="PTHR44688">
    <property type="entry name" value="DNA-BINDING TRANSCRIPTIONAL ACTIVATOR DEVR_DOSR"/>
    <property type="match status" value="1"/>
</dbReference>
<dbReference type="Proteomes" id="UP000679126">
    <property type="component" value="Unassembled WGS sequence"/>
</dbReference>
<dbReference type="PROSITE" id="PS50112">
    <property type="entry name" value="PAS"/>
    <property type="match status" value="1"/>
</dbReference>
<dbReference type="Pfam" id="PF00196">
    <property type="entry name" value="GerE"/>
    <property type="match status" value="1"/>
</dbReference>
<evidence type="ECO:0000259" key="4">
    <source>
        <dbReference type="PROSITE" id="PS50043"/>
    </source>
</evidence>
<dbReference type="PANTHER" id="PTHR44688:SF16">
    <property type="entry name" value="DNA-BINDING TRANSCRIPTIONAL ACTIVATOR DEVR_DOSR"/>
    <property type="match status" value="1"/>
</dbReference>
<dbReference type="PROSITE" id="PS50043">
    <property type="entry name" value="HTH_LUXR_2"/>
    <property type="match status" value="1"/>
</dbReference>
<dbReference type="SUPFAM" id="SSF46894">
    <property type="entry name" value="C-terminal effector domain of the bipartite response regulators"/>
    <property type="match status" value="1"/>
</dbReference>
<evidence type="ECO:0000313" key="6">
    <source>
        <dbReference type="EMBL" id="MBO9152996.1"/>
    </source>
</evidence>
<dbReference type="InterPro" id="IPR035965">
    <property type="entry name" value="PAS-like_dom_sf"/>
</dbReference>
<keyword evidence="3" id="KW-0804">Transcription</keyword>
<keyword evidence="2" id="KW-0238">DNA-binding</keyword>